<keyword evidence="2" id="KW-1185">Reference proteome</keyword>
<organism evidence="1 2">
    <name type="scientific">Trifolium medium</name>
    <dbReference type="NCBI Taxonomy" id="97028"/>
    <lineage>
        <taxon>Eukaryota</taxon>
        <taxon>Viridiplantae</taxon>
        <taxon>Streptophyta</taxon>
        <taxon>Embryophyta</taxon>
        <taxon>Tracheophyta</taxon>
        <taxon>Spermatophyta</taxon>
        <taxon>Magnoliopsida</taxon>
        <taxon>eudicotyledons</taxon>
        <taxon>Gunneridae</taxon>
        <taxon>Pentapetalae</taxon>
        <taxon>rosids</taxon>
        <taxon>fabids</taxon>
        <taxon>Fabales</taxon>
        <taxon>Fabaceae</taxon>
        <taxon>Papilionoideae</taxon>
        <taxon>50 kb inversion clade</taxon>
        <taxon>NPAAA clade</taxon>
        <taxon>Hologalegina</taxon>
        <taxon>IRL clade</taxon>
        <taxon>Trifolieae</taxon>
        <taxon>Trifolium</taxon>
    </lineage>
</organism>
<dbReference type="EMBL" id="LXQA010710874">
    <property type="protein sequence ID" value="MCI67175.1"/>
    <property type="molecule type" value="Genomic_DNA"/>
</dbReference>
<name>A0A392U606_9FABA</name>
<evidence type="ECO:0000313" key="2">
    <source>
        <dbReference type="Proteomes" id="UP000265520"/>
    </source>
</evidence>
<evidence type="ECO:0000313" key="1">
    <source>
        <dbReference type="EMBL" id="MCI67175.1"/>
    </source>
</evidence>
<sequence>APPGINDEEATTLAEGLLGVSYDIAMDETRKRSGRHIELVG</sequence>
<proteinExistence type="predicted"/>
<comment type="caution">
    <text evidence="1">The sequence shown here is derived from an EMBL/GenBank/DDBJ whole genome shotgun (WGS) entry which is preliminary data.</text>
</comment>
<protein>
    <submittedName>
        <fullName evidence="1">Uncharacterized protein</fullName>
    </submittedName>
</protein>
<feature type="non-terminal residue" evidence="1">
    <location>
        <position position="1"/>
    </location>
</feature>
<dbReference type="Proteomes" id="UP000265520">
    <property type="component" value="Unassembled WGS sequence"/>
</dbReference>
<dbReference type="AlphaFoldDB" id="A0A392U606"/>
<accession>A0A392U606</accession>
<reference evidence="1 2" key="1">
    <citation type="journal article" date="2018" name="Front. Plant Sci.">
        <title>Red Clover (Trifolium pratense) and Zigzag Clover (T. medium) - A Picture of Genomic Similarities and Differences.</title>
        <authorList>
            <person name="Dluhosova J."/>
            <person name="Istvanek J."/>
            <person name="Nedelnik J."/>
            <person name="Repkova J."/>
        </authorList>
    </citation>
    <scope>NUCLEOTIDE SEQUENCE [LARGE SCALE GENOMIC DNA]</scope>
    <source>
        <strain evidence="2">cv. 10/8</strain>
        <tissue evidence="1">Leaf</tissue>
    </source>
</reference>